<dbReference type="KEGG" id="cmah:C1I91_01060"/>
<dbReference type="RefSeq" id="WP_128210833.1">
    <property type="nucleotide sequence ID" value="NZ_CP025746.1"/>
</dbReference>
<reference evidence="2 3" key="1">
    <citation type="submission" date="2018-01" db="EMBL/GenBank/DDBJ databases">
        <title>Genome Sequencing and Assembly of Anaerobacter polyendosporus strain CT4.</title>
        <authorList>
            <person name="Tachaapaikoon C."/>
            <person name="Sutheeworapong S."/>
            <person name="Jenjaroenpun P."/>
            <person name="Wongsurawat T."/>
            <person name="Nookeaw I."/>
            <person name="Cheawchanlertfa P."/>
            <person name="Kosugi A."/>
            <person name="Cheevadhanarak S."/>
            <person name="Ratanakhanokchai K."/>
        </authorList>
    </citation>
    <scope>NUCLEOTIDE SEQUENCE [LARGE SCALE GENOMIC DNA]</scope>
    <source>
        <strain evidence="2 3">CT4</strain>
    </source>
</reference>
<protein>
    <submittedName>
        <fullName evidence="2">Uncharacterized protein</fullName>
    </submittedName>
</protein>
<feature type="transmembrane region" description="Helical" evidence="1">
    <location>
        <begin position="20"/>
        <end position="46"/>
    </location>
</feature>
<evidence type="ECO:0000256" key="1">
    <source>
        <dbReference type="SAM" id="Phobius"/>
    </source>
</evidence>
<proteinExistence type="predicted"/>
<evidence type="ECO:0000313" key="3">
    <source>
        <dbReference type="Proteomes" id="UP000286268"/>
    </source>
</evidence>
<sequence>MVDSFHVDIPQGKKENFFSLLVYIMLQVFINLIMPIASVIIIILCLNKGIFKPNMVINIAIFMFLIFMSIVIEETFHASILIIQGRGDQVKSLQFDTVKLKKVRICIGVSVYFNGKFNNNDILYISLAGPIMSLFWGVISIFFTIIFFIAFKHTIYIRSVLRLIFGFLIVPFFSLMPLNKYFITTDGYKVYMLIRKFNISLKNVLKVIHIIYKYSLTFVFRSFK</sequence>
<keyword evidence="3" id="KW-1185">Reference proteome</keyword>
<feature type="transmembrane region" description="Helical" evidence="1">
    <location>
        <begin position="55"/>
        <end position="72"/>
    </location>
</feature>
<gene>
    <name evidence="2" type="ORF">C1I91_01060</name>
</gene>
<keyword evidence="1" id="KW-0812">Transmembrane</keyword>
<organism evidence="2 3">
    <name type="scientific">Clostridium manihotivorum</name>
    <dbReference type="NCBI Taxonomy" id="2320868"/>
    <lineage>
        <taxon>Bacteria</taxon>
        <taxon>Bacillati</taxon>
        <taxon>Bacillota</taxon>
        <taxon>Clostridia</taxon>
        <taxon>Eubacteriales</taxon>
        <taxon>Clostridiaceae</taxon>
        <taxon>Clostridium</taxon>
    </lineage>
</organism>
<keyword evidence="1" id="KW-1133">Transmembrane helix</keyword>
<dbReference type="OrthoDB" id="9858949at2"/>
<dbReference type="AlphaFoldDB" id="A0A3R5TCV5"/>
<accession>A0A3R5TCV5</accession>
<dbReference type="Proteomes" id="UP000286268">
    <property type="component" value="Chromosome"/>
</dbReference>
<keyword evidence="1" id="KW-0472">Membrane</keyword>
<feature type="transmembrane region" description="Helical" evidence="1">
    <location>
        <begin position="122"/>
        <end position="151"/>
    </location>
</feature>
<dbReference type="EMBL" id="CP025746">
    <property type="protein sequence ID" value="QAA30383.1"/>
    <property type="molecule type" value="Genomic_DNA"/>
</dbReference>
<evidence type="ECO:0000313" key="2">
    <source>
        <dbReference type="EMBL" id="QAA30383.1"/>
    </source>
</evidence>
<feature type="transmembrane region" description="Helical" evidence="1">
    <location>
        <begin position="163"/>
        <end position="183"/>
    </location>
</feature>
<name>A0A3R5TCV5_9CLOT</name>